<evidence type="ECO:0000256" key="3">
    <source>
        <dbReference type="ARBA" id="ARBA00022563"/>
    </source>
</evidence>
<comment type="pathway">
    <text evidence="1">Cofactor biosynthesis; tetrahydrofolate biosynthesis; 5,6,7,8-tetrahydrofolate from 7,8-dihydrofolate: step 1/1.</text>
</comment>
<dbReference type="GO" id="GO:0046452">
    <property type="term" value="P:dihydrofolate metabolic process"/>
    <property type="evidence" value="ECO:0007669"/>
    <property type="project" value="TreeGrafter"/>
</dbReference>
<dbReference type="GO" id="GO:0046654">
    <property type="term" value="P:tetrahydrofolate biosynthetic process"/>
    <property type="evidence" value="ECO:0007669"/>
    <property type="project" value="InterPro"/>
</dbReference>
<dbReference type="PROSITE" id="PS51330">
    <property type="entry name" value="DHFR_2"/>
    <property type="match status" value="1"/>
</dbReference>
<keyword evidence="3" id="KW-0554">One-carbon metabolism</keyword>
<organism evidence="7">
    <name type="scientific">viral metagenome</name>
    <dbReference type="NCBI Taxonomy" id="1070528"/>
    <lineage>
        <taxon>unclassified sequences</taxon>
        <taxon>metagenomes</taxon>
        <taxon>organismal metagenomes</taxon>
    </lineage>
</organism>
<dbReference type="Gene3D" id="3.40.430.10">
    <property type="entry name" value="Dihydrofolate Reductase, subunit A"/>
    <property type="match status" value="1"/>
</dbReference>
<dbReference type="GO" id="GO:0004146">
    <property type="term" value="F:dihydrofolate reductase activity"/>
    <property type="evidence" value="ECO:0007669"/>
    <property type="project" value="UniProtKB-EC"/>
</dbReference>
<name>A0A6C0AYG0_9ZZZZ</name>
<dbReference type="PANTHER" id="PTHR48069:SF3">
    <property type="entry name" value="DIHYDROFOLATE REDUCTASE"/>
    <property type="match status" value="1"/>
</dbReference>
<dbReference type="GO" id="GO:0050661">
    <property type="term" value="F:NADP binding"/>
    <property type="evidence" value="ECO:0007669"/>
    <property type="project" value="InterPro"/>
</dbReference>
<evidence type="ECO:0000256" key="4">
    <source>
        <dbReference type="ARBA" id="ARBA00022857"/>
    </source>
</evidence>
<dbReference type="InterPro" id="IPR012259">
    <property type="entry name" value="DHFR"/>
</dbReference>
<dbReference type="EC" id="1.5.1.3" evidence="2"/>
<dbReference type="GO" id="GO:0046655">
    <property type="term" value="P:folic acid metabolic process"/>
    <property type="evidence" value="ECO:0007669"/>
    <property type="project" value="TreeGrafter"/>
</dbReference>
<accession>A0A6C0AYG0</accession>
<evidence type="ECO:0000256" key="2">
    <source>
        <dbReference type="ARBA" id="ARBA00012856"/>
    </source>
</evidence>
<dbReference type="GO" id="GO:0006730">
    <property type="term" value="P:one-carbon metabolic process"/>
    <property type="evidence" value="ECO:0007669"/>
    <property type="project" value="UniProtKB-KW"/>
</dbReference>
<evidence type="ECO:0000313" key="7">
    <source>
        <dbReference type="EMBL" id="QHS84245.1"/>
    </source>
</evidence>
<dbReference type="CDD" id="cd00209">
    <property type="entry name" value="DHFR"/>
    <property type="match status" value="1"/>
</dbReference>
<dbReference type="SUPFAM" id="SSF53597">
    <property type="entry name" value="Dihydrofolate reductase-like"/>
    <property type="match status" value="1"/>
</dbReference>
<evidence type="ECO:0000256" key="5">
    <source>
        <dbReference type="ARBA" id="ARBA00023002"/>
    </source>
</evidence>
<dbReference type="GO" id="GO:0005739">
    <property type="term" value="C:mitochondrion"/>
    <property type="evidence" value="ECO:0007669"/>
    <property type="project" value="TreeGrafter"/>
</dbReference>
<reference evidence="7" key="1">
    <citation type="journal article" date="2020" name="Nature">
        <title>Giant virus diversity and host interactions through global metagenomics.</title>
        <authorList>
            <person name="Schulz F."/>
            <person name="Roux S."/>
            <person name="Paez-Espino D."/>
            <person name="Jungbluth S."/>
            <person name="Walsh D.A."/>
            <person name="Denef V.J."/>
            <person name="McMahon K.D."/>
            <person name="Konstantinidis K.T."/>
            <person name="Eloe-Fadrosh E.A."/>
            <person name="Kyrpides N.C."/>
            <person name="Woyke T."/>
        </authorList>
    </citation>
    <scope>NUCLEOTIDE SEQUENCE</scope>
    <source>
        <strain evidence="7">GVMAG-S-ERX555965-48</strain>
    </source>
</reference>
<dbReference type="AlphaFoldDB" id="A0A6C0AYG0"/>
<keyword evidence="4" id="KW-0521">NADP</keyword>
<dbReference type="Pfam" id="PF00186">
    <property type="entry name" value="DHFR_1"/>
    <property type="match status" value="1"/>
</dbReference>
<dbReference type="InterPro" id="IPR001796">
    <property type="entry name" value="DHFR_dom"/>
</dbReference>
<dbReference type="PANTHER" id="PTHR48069">
    <property type="entry name" value="DIHYDROFOLATE REDUCTASE"/>
    <property type="match status" value="1"/>
</dbReference>
<protein>
    <recommendedName>
        <fullName evidence="2">dihydrofolate reductase</fullName>
        <ecNumber evidence="2">1.5.1.3</ecNumber>
    </recommendedName>
</protein>
<keyword evidence="5" id="KW-0560">Oxidoreductase</keyword>
<evidence type="ECO:0000256" key="1">
    <source>
        <dbReference type="ARBA" id="ARBA00004903"/>
    </source>
</evidence>
<feature type="domain" description="DHFR" evidence="6">
    <location>
        <begin position="3"/>
        <end position="186"/>
    </location>
</feature>
<dbReference type="InterPro" id="IPR024072">
    <property type="entry name" value="DHFR-like_dom_sf"/>
</dbReference>
<sequence length="186" mass="21558">MTKFSIVVAIDKDAHIGYFNRSTGKYDLPWKCKVDMDFFKELTTTNHTGKIPENQNVVIMGKNTYLSLPNKILSNRINIVVSSSYELWKDKCHPDVIVVPNFQEALYYCSTGENRNIYVIGGSQLYKEALGHNSLGIIYTSIIPKHYYKPNVKPTISFPLNLEQLNKFTYKSLFYKKDFLKVYTFQ</sequence>
<dbReference type="PRINTS" id="PR00070">
    <property type="entry name" value="DHFR"/>
</dbReference>
<evidence type="ECO:0000259" key="6">
    <source>
        <dbReference type="PROSITE" id="PS51330"/>
    </source>
</evidence>
<dbReference type="EMBL" id="MN738775">
    <property type="protein sequence ID" value="QHS84245.1"/>
    <property type="molecule type" value="Genomic_DNA"/>
</dbReference>
<proteinExistence type="predicted"/>